<feature type="non-terminal residue" evidence="1">
    <location>
        <position position="45"/>
    </location>
</feature>
<keyword evidence="1" id="KW-0067">ATP-binding</keyword>
<comment type="caution">
    <text evidence="1">The sequence shown here is derived from an EMBL/GenBank/DDBJ whole genome shotgun (WGS) entry which is preliminary data.</text>
</comment>
<name>A0A4Y4X467_HELPX</name>
<evidence type="ECO:0000313" key="1">
    <source>
        <dbReference type="EMBL" id="OOQ34262.1"/>
    </source>
</evidence>
<proteinExistence type="predicted"/>
<evidence type="ECO:0000313" key="2">
    <source>
        <dbReference type="Proteomes" id="UP000319468"/>
    </source>
</evidence>
<organism evidence="1 2">
    <name type="scientific">Helicobacter pylori</name>
    <name type="common">Campylobacter pylori</name>
    <dbReference type="NCBI Taxonomy" id="210"/>
    <lineage>
        <taxon>Bacteria</taxon>
        <taxon>Pseudomonadati</taxon>
        <taxon>Campylobacterota</taxon>
        <taxon>Epsilonproteobacteria</taxon>
        <taxon>Campylobacterales</taxon>
        <taxon>Helicobacteraceae</taxon>
        <taxon>Helicobacter</taxon>
    </lineage>
</organism>
<accession>A0A4Y4X467</accession>
<dbReference type="GO" id="GO:0005524">
    <property type="term" value="F:ATP binding"/>
    <property type="evidence" value="ECO:0007669"/>
    <property type="project" value="UniProtKB-KW"/>
</dbReference>
<dbReference type="Proteomes" id="UP000319468">
    <property type="component" value="Unassembled WGS sequence"/>
</dbReference>
<reference evidence="1 2" key="1">
    <citation type="journal article" date="2017" name="Front. Cell. Infect. Microbiol.">
        <title>Whole Genome Sequence and Phylogenetic Analysis Show Helicobacter pylori Strains from Latin America Have Followed a Unique Evolution Pathway.</title>
        <authorList>
            <person name="Munoz-Ramirez Z.Y."/>
            <person name="Mendez-Tenorio A."/>
            <person name="Kato I."/>
            <person name="Bravo M.M."/>
            <person name="Rizzato C."/>
            <person name="Thorell K."/>
            <person name="Torres R.C."/>
            <person name="Aviles-Jimenez F."/>
            <person name="Camorlinga M."/>
            <person name="Canzian F."/>
            <person name="Torres J."/>
        </authorList>
    </citation>
    <scope>NUCLEOTIDE SEQUENCE [LARGE SCALE GENOMIC DNA]</scope>
    <source>
        <strain evidence="1 2">CM22347</strain>
    </source>
</reference>
<dbReference type="EMBL" id="MUPM01000133">
    <property type="protein sequence ID" value="OOQ34262.1"/>
    <property type="molecule type" value="Genomic_DNA"/>
</dbReference>
<sequence>MKEIEILKKEFADQEKTKRGNLARLNEVIDLFKESIDKVFDRVSA</sequence>
<gene>
    <name evidence="1" type="ORF">B0X69_01875</name>
</gene>
<protein>
    <submittedName>
        <fullName evidence="1">ATP-binding protein</fullName>
    </submittedName>
</protein>
<dbReference type="AlphaFoldDB" id="A0A4Y4X467"/>
<keyword evidence="1" id="KW-0547">Nucleotide-binding</keyword>